<name>A0ABY7E1M8_MYAAR</name>
<evidence type="ECO:0000313" key="4">
    <source>
        <dbReference type="Proteomes" id="UP001164746"/>
    </source>
</evidence>
<organism evidence="3 4">
    <name type="scientific">Mya arenaria</name>
    <name type="common">Soft-shell clam</name>
    <dbReference type="NCBI Taxonomy" id="6604"/>
    <lineage>
        <taxon>Eukaryota</taxon>
        <taxon>Metazoa</taxon>
        <taxon>Spiralia</taxon>
        <taxon>Lophotrochozoa</taxon>
        <taxon>Mollusca</taxon>
        <taxon>Bivalvia</taxon>
        <taxon>Autobranchia</taxon>
        <taxon>Heteroconchia</taxon>
        <taxon>Euheterodonta</taxon>
        <taxon>Imparidentia</taxon>
        <taxon>Neoheterodontei</taxon>
        <taxon>Myida</taxon>
        <taxon>Myoidea</taxon>
        <taxon>Myidae</taxon>
        <taxon>Mya</taxon>
    </lineage>
</organism>
<feature type="compositionally biased region" description="Acidic residues" evidence="1">
    <location>
        <begin position="401"/>
        <end position="411"/>
    </location>
</feature>
<dbReference type="Proteomes" id="UP001164746">
    <property type="component" value="Chromosome 4"/>
</dbReference>
<feature type="transmembrane region" description="Helical" evidence="2">
    <location>
        <begin position="64"/>
        <end position="90"/>
    </location>
</feature>
<keyword evidence="2" id="KW-0472">Membrane</keyword>
<feature type="compositionally biased region" description="Basic and acidic residues" evidence="1">
    <location>
        <begin position="349"/>
        <end position="362"/>
    </location>
</feature>
<keyword evidence="2" id="KW-0812">Transmembrane</keyword>
<feature type="compositionally biased region" description="Polar residues" evidence="1">
    <location>
        <begin position="146"/>
        <end position="167"/>
    </location>
</feature>
<gene>
    <name evidence="3" type="ORF">MAR_008974</name>
</gene>
<evidence type="ECO:0000313" key="3">
    <source>
        <dbReference type="EMBL" id="WAR02416.1"/>
    </source>
</evidence>
<evidence type="ECO:0000256" key="2">
    <source>
        <dbReference type="SAM" id="Phobius"/>
    </source>
</evidence>
<feature type="compositionally biased region" description="Basic and acidic residues" evidence="1">
    <location>
        <begin position="369"/>
        <end position="382"/>
    </location>
</feature>
<dbReference type="CDD" id="cd00055">
    <property type="entry name" value="EGF_Lam"/>
    <property type="match status" value="1"/>
</dbReference>
<feature type="non-terminal residue" evidence="3">
    <location>
        <position position="462"/>
    </location>
</feature>
<dbReference type="EMBL" id="CP111015">
    <property type="protein sequence ID" value="WAR02416.1"/>
    <property type="molecule type" value="Genomic_DNA"/>
</dbReference>
<protein>
    <recommendedName>
        <fullName evidence="5">EGF-like domain-containing protein</fullName>
    </recommendedName>
</protein>
<keyword evidence="2" id="KW-1133">Transmembrane helix</keyword>
<sequence>CTNFTFGVSCAKNCKCLENTTESCNKTTGHCTCTAGYMGDACDEDTPHSDAMKHGWWDFVVVNWTYFVMGAGVVVFLVAMTIAVVCYCRLKSFIHDDDGKISKDTIDALQDTVCETSGLEVSDYSEPNPNLSEEDEHKAAAITGTLSKESDSVSTDMQTEKPLTQTYEEPPDSIEPKHISDDIEYDSAEYLVDLMREQTEAAKIVNGEGEDDYDVHGNQTSITSDKLNEYNTFQDVNDIIRKASIADDAITDEYDMLNNQPTRAKCKHTAAEYSSFDMTKHLSIDENDENNEDDEMYNTLETKQKVEKRIAHPNYNRVKINSELGAGNGVSAFTSKPRDASVKSQVLGESRKSKYNQDRKQGSEAGTTKLERVEGNEKKNDLFCEGSDEEKYNPENKTDDLYEECGPEDDDSKPAGQNKQTTGLPFLSKEPETALYEYCKDSDHDSENDYANKSDDGEVVYE</sequence>
<feature type="compositionally biased region" description="Basic and acidic residues" evidence="1">
    <location>
        <begin position="438"/>
        <end position="456"/>
    </location>
</feature>
<feature type="region of interest" description="Disordered" evidence="1">
    <location>
        <begin position="331"/>
        <end position="462"/>
    </location>
</feature>
<feature type="compositionally biased region" description="Basic and acidic residues" evidence="1">
    <location>
        <begin position="389"/>
        <end position="400"/>
    </location>
</feature>
<dbReference type="Gene3D" id="2.170.300.10">
    <property type="entry name" value="Tie2 ligand-binding domain superfamily"/>
    <property type="match status" value="1"/>
</dbReference>
<keyword evidence="4" id="KW-1185">Reference proteome</keyword>
<feature type="non-terminal residue" evidence="3">
    <location>
        <position position="1"/>
    </location>
</feature>
<accession>A0ABY7E1M8</accession>
<evidence type="ECO:0008006" key="5">
    <source>
        <dbReference type="Google" id="ProtNLM"/>
    </source>
</evidence>
<evidence type="ECO:0000256" key="1">
    <source>
        <dbReference type="SAM" id="MobiDB-lite"/>
    </source>
</evidence>
<feature type="region of interest" description="Disordered" evidence="1">
    <location>
        <begin position="146"/>
        <end position="178"/>
    </location>
</feature>
<reference evidence="3" key="1">
    <citation type="submission" date="2022-11" db="EMBL/GenBank/DDBJ databases">
        <title>Centuries of genome instability and evolution in soft-shell clam transmissible cancer (bioRxiv).</title>
        <authorList>
            <person name="Hart S.F.M."/>
            <person name="Yonemitsu M.A."/>
            <person name="Giersch R.M."/>
            <person name="Beal B.F."/>
            <person name="Arriagada G."/>
            <person name="Davis B.W."/>
            <person name="Ostrander E.A."/>
            <person name="Goff S.P."/>
            <person name="Metzger M.J."/>
        </authorList>
    </citation>
    <scope>NUCLEOTIDE SEQUENCE</scope>
    <source>
        <strain evidence="3">MELC-2E11</strain>
        <tissue evidence="3">Siphon/mantle</tissue>
    </source>
</reference>
<proteinExistence type="predicted"/>
<dbReference type="InterPro" id="IPR002049">
    <property type="entry name" value="LE_dom"/>
</dbReference>